<name>A0A7J3TIE3_9EURY</name>
<sequence length="62" mass="7209">MLKFFSVVDEVKAIGRFKLTLNKDTFSWTIKLVELLVASNYDVHGILIYVRHCNFEKGFGRT</sequence>
<gene>
    <name evidence="1" type="ORF">ENL48_00960</name>
</gene>
<accession>A0A7J3TIE3</accession>
<protein>
    <submittedName>
        <fullName evidence="1">Uncharacterized protein</fullName>
    </submittedName>
</protein>
<comment type="caution">
    <text evidence="1">The sequence shown here is derived from an EMBL/GenBank/DDBJ whole genome shotgun (WGS) entry which is preliminary data.</text>
</comment>
<reference evidence="1" key="1">
    <citation type="journal article" date="2020" name="mSystems">
        <title>Genome- and Community-Level Interaction Insights into Carbon Utilization and Element Cycling Functions of Hydrothermarchaeota in Hydrothermal Sediment.</title>
        <authorList>
            <person name="Zhou Z."/>
            <person name="Liu Y."/>
            <person name="Xu W."/>
            <person name="Pan J."/>
            <person name="Luo Z.H."/>
            <person name="Li M."/>
        </authorList>
    </citation>
    <scope>NUCLEOTIDE SEQUENCE [LARGE SCALE GENOMIC DNA]</scope>
    <source>
        <strain evidence="1">SpSt-10</strain>
    </source>
</reference>
<dbReference type="AlphaFoldDB" id="A0A7J3TIE3"/>
<organism evidence="1">
    <name type="scientific">Geoglobus ahangari</name>
    <dbReference type="NCBI Taxonomy" id="113653"/>
    <lineage>
        <taxon>Archaea</taxon>
        <taxon>Methanobacteriati</taxon>
        <taxon>Methanobacteriota</taxon>
        <taxon>Archaeoglobi</taxon>
        <taxon>Archaeoglobales</taxon>
        <taxon>Archaeoglobaceae</taxon>
        <taxon>Geoglobus</taxon>
    </lineage>
</organism>
<evidence type="ECO:0000313" key="1">
    <source>
        <dbReference type="EMBL" id="HHF47814.1"/>
    </source>
</evidence>
<proteinExistence type="predicted"/>
<dbReference type="EMBL" id="DRUC01000015">
    <property type="protein sequence ID" value="HHF47814.1"/>
    <property type="molecule type" value="Genomic_DNA"/>
</dbReference>